<sequence>MSSRSLRPQRSFHRPHTTEQDAHVPAPPPLPSDPMSNLGRSATTATRRAHDYNHHSYQPLASPALRSADLDTEFQTRAHSRRPSVDRDISQPPVSLDRARSTRAHSRRPSVDARDDPRGVTLDRARSTRSHSRRPSVDDDGRRSQSRPPPMPPLYSSEVVPPVPKPVQMWQQRIFVNNLQSFNQIEVHAGTTAGDVLRILESQRALPGGGTSWMLWEVCQDFGMERPIRSFELLTDVTTSWNTEKTVNVFLAKETDLQPRLSRAAMPTSSPIFIGSVQHEYKRGKWQKRYIELREHSLWLSKKDNGKDQVNLCSVSNFDAYFVTRPTKAPKPFVFAIKSTDNLSFFENTADYMHTFACETKDGRALIEKILLARSYVLYQERNVLTNTSVSAPVAGGASLSRAGTRKGQRPAQPLVNLGGHAVAVVPDVPPVPAMFEPGSLLAKRGI</sequence>
<name>A0AAW0GA91_9APHY</name>
<proteinExistence type="predicted"/>
<dbReference type="InterPro" id="IPR029071">
    <property type="entry name" value="Ubiquitin-like_domsf"/>
</dbReference>
<comment type="caution">
    <text evidence="2">The sequence shown here is derived from an EMBL/GenBank/DDBJ whole genome shotgun (WGS) entry which is preliminary data.</text>
</comment>
<keyword evidence="3" id="KW-1185">Reference proteome</keyword>
<dbReference type="InterPro" id="IPR011993">
    <property type="entry name" value="PH-like_dom_sf"/>
</dbReference>
<dbReference type="AlphaFoldDB" id="A0AAW0GA91"/>
<evidence type="ECO:0000256" key="1">
    <source>
        <dbReference type="SAM" id="MobiDB-lite"/>
    </source>
</evidence>
<accession>A0AAW0GA91</accession>
<feature type="region of interest" description="Disordered" evidence="1">
    <location>
        <begin position="1"/>
        <end position="160"/>
    </location>
</feature>
<dbReference type="Gene3D" id="3.10.20.90">
    <property type="entry name" value="Phosphatidylinositol 3-kinase Catalytic Subunit, Chain A, domain 1"/>
    <property type="match status" value="1"/>
</dbReference>
<protein>
    <recommendedName>
        <fullName evidence="4">PH domain-containing protein</fullName>
    </recommendedName>
</protein>
<dbReference type="PANTHER" id="PTHR38700">
    <property type="entry name" value="YALI0E22418P"/>
    <property type="match status" value="1"/>
</dbReference>
<organism evidence="2 3">
    <name type="scientific">Cerrena zonata</name>
    <dbReference type="NCBI Taxonomy" id="2478898"/>
    <lineage>
        <taxon>Eukaryota</taxon>
        <taxon>Fungi</taxon>
        <taxon>Dikarya</taxon>
        <taxon>Basidiomycota</taxon>
        <taxon>Agaricomycotina</taxon>
        <taxon>Agaricomycetes</taxon>
        <taxon>Polyporales</taxon>
        <taxon>Cerrenaceae</taxon>
        <taxon>Cerrena</taxon>
    </lineage>
</organism>
<evidence type="ECO:0000313" key="2">
    <source>
        <dbReference type="EMBL" id="KAK7690276.1"/>
    </source>
</evidence>
<dbReference type="CDD" id="cd00821">
    <property type="entry name" value="PH"/>
    <property type="match status" value="1"/>
</dbReference>
<dbReference type="SUPFAM" id="SSF54236">
    <property type="entry name" value="Ubiquitin-like"/>
    <property type="match status" value="1"/>
</dbReference>
<reference evidence="2 3" key="1">
    <citation type="submission" date="2022-09" db="EMBL/GenBank/DDBJ databases">
        <authorList>
            <person name="Palmer J.M."/>
        </authorList>
    </citation>
    <scope>NUCLEOTIDE SEQUENCE [LARGE SCALE GENOMIC DNA]</scope>
    <source>
        <strain evidence="2 3">DSM 7382</strain>
    </source>
</reference>
<dbReference type="Proteomes" id="UP001385951">
    <property type="component" value="Unassembled WGS sequence"/>
</dbReference>
<dbReference type="Pfam" id="PF21989">
    <property type="entry name" value="RA_2"/>
    <property type="match status" value="1"/>
</dbReference>
<feature type="compositionally biased region" description="Basic and acidic residues" evidence="1">
    <location>
        <begin position="109"/>
        <end position="126"/>
    </location>
</feature>
<evidence type="ECO:0000313" key="3">
    <source>
        <dbReference type="Proteomes" id="UP001385951"/>
    </source>
</evidence>
<evidence type="ECO:0008006" key="4">
    <source>
        <dbReference type="Google" id="ProtNLM"/>
    </source>
</evidence>
<dbReference type="Gene3D" id="2.30.29.30">
    <property type="entry name" value="Pleckstrin-homology domain (PH domain)/Phosphotyrosine-binding domain (PTB)"/>
    <property type="match status" value="1"/>
</dbReference>
<dbReference type="PANTHER" id="PTHR38700:SF1">
    <property type="entry name" value="PH DOMAIN-CONTAINING PROTEIN"/>
    <property type="match status" value="1"/>
</dbReference>
<gene>
    <name evidence="2" type="ORF">QCA50_006931</name>
</gene>
<dbReference type="SUPFAM" id="SSF50729">
    <property type="entry name" value="PH domain-like"/>
    <property type="match status" value="1"/>
</dbReference>
<dbReference type="EMBL" id="JASBNA010000007">
    <property type="protein sequence ID" value="KAK7690276.1"/>
    <property type="molecule type" value="Genomic_DNA"/>
</dbReference>